<dbReference type="Proteomes" id="UP000606974">
    <property type="component" value="Unassembled WGS sequence"/>
</dbReference>
<keyword evidence="2" id="KW-1185">Reference proteome</keyword>
<organism evidence="1 2">
    <name type="scientific">Endocarpon pusillum</name>
    <dbReference type="NCBI Taxonomy" id="364733"/>
    <lineage>
        <taxon>Eukaryota</taxon>
        <taxon>Fungi</taxon>
        <taxon>Dikarya</taxon>
        <taxon>Ascomycota</taxon>
        <taxon>Pezizomycotina</taxon>
        <taxon>Eurotiomycetes</taxon>
        <taxon>Chaetothyriomycetidae</taxon>
        <taxon>Verrucariales</taxon>
        <taxon>Verrucariaceae</taxon>
        <taxon>Endocarpon</taxon>
    </lineage>
</organism>
<evidence type="ECO:0000313" key="2">
    <source>
        <dbReference type="Proteomes" id="UP000606974"/>
    </source>
</evidence>
<dbReference type="EMBL" id="JAACFV010000018">
    <property type="protein sequence ID" value="KAF7511623.1"/>
    <property type="molecule type" value="Genomic_DNA"/>
</dbReference>
<proteinExistence type="predicted"/>
<protein>
    <submittedName>
        <fullName evidence="1">Uncharacterized protein</fullName>
    </submittedName>
</protein>
<reference evidence="1" key="1">
    <citation type="submission" date="2020-02" db="EMBL/GenBank/DDBJ databases">
        <authorList>
            <person name="Palmer J.M."/>
        </authorList>
    </citation>
    <scope>NUCLEOTIDE SEQUENCE</scope>
    <source>
        <strain evidence="1">EPUS1.4</strain>
        <tissue evidence="1">Thallus</tissue>
    </source>
</reference>
<sequence>MAKTSSDLYLVNETQHSALLKRKPCEKLVKCCGLRLGGSQTQTPDHVMEGRVAAFTGMFQLNANDTLREKGTTSNLAHSSSWTAF</sequence>
<dbReference type="AlphaFoldDB" id="A0A8H7AM68"/>
<accession>A0A8H7AM68</accession>
<evidence type="ECO:0000313" key="1">
    <source>
        <dbReference type="EMBL" id="KAF7511623.1"/>
    </source>
</evidence>
<name>A0A8H7AM68_9EURO</name>
<comment type="caution">
    <text evidence="1">The sequence shown here is derived from an EMBL/GenBank/DDBJ whole genome shotgun (WGS) entry which is preliminary data.</text>
</comment>
<gene>
    <name evidence="1" type="ORF">GJ744_003786</name>
</gene>